<keyword evidence="1" id="KW-0812">Transmembrane</keyword>
<reference evidence="2" key="1">
    <citation type="submission" date="2024-02" db="EMBL/GenBank/DDBJ databases">
        <title>Neisseria leonii sp. nov.</title>
        <authorList>
            <person name="Boutroux M."/>
            <person name="Favre-Rochex S."/>
            <person name="Gorgette O."/>
            <person name="Touak G."/>
            <person name="Muhle E."/>
            <person name="Chesneau O."/>
            <person name="Clermont D."/>
            <person name="Rahi P."/>
        </authorList>
    </citation>
    <scope>NUCLEOTIDE SEQUENCE</scope>
    <source>
        <strain evidence="2">51.81</strain>
    </source>
</reference>
<accession>A0AAQ3XLA3</accession>
<dbReference type="EMBL" id="CP146598">
    <property type="protein sequence ID" value="WWY04078.1"/>
    <property type="molecule type" value="Genomic_DNA"/>
</dbReference>
<proteinExistence type="predicted"/>
<evidence type="ECO:0000313" key="2">
    <source>
        <dbReference type="EMBL" id="WWY04078.1"/>
    </source>
</evidence>
<feature type="transmembrane region" description="Helical" evidence="1">
    <location>
        <begin position="63"/>
        <end position="92"/>
    </location>
</feature>
<feature type="transmembrane region" description="Helical" evidence="1">
    <location>
        <begin position="17"/>
        <end position="34"/>
    </location>
</feature>
<evidence type="ECO:0000313" key="3">
    <source>
        <dbReference type="Proteomes" id="UP001149607"/>
    </source>
</evidence>
<keyword evidence="1" id="KW-0472">Membrane</keyword>
<keyword evidence="1" id="KW-1133">Transmembrane helix</keyword>
<protein>
    <submittedName>
        <fullName evidence="2">Uncharacterized protein</fullName>
    </submittedName>
</protein>
<organism evidence="2 3">
    <name type="scientific">Neisseria leonii</name>
    <dbReference type="NCBI Taxonomy" id="2995413"/>
    <lineage>
        <taxon>Bacteria</taxon>
        <taxon>Pseudomonadati</taxon>
        <taxon>Pseudomonadota</taxon>
        <taxon>Betaproteobacteria</taxon>
        <taxon>Neisseriales</taxon>
        <taxon>Neisseriaceae</taxon>
        <taxon>Neisseria</taxon>
    </lineage>
</organism>
<name>A0AAQ3XLA3_9NEIS</name>
<dbReference type="AlphaFoldDB" id="A0AAQ3XLA3"/>
<dbReference type="Proteomes" id="UP001149607">
    <property type="component" value="Chromosome"/>
</dbReference>
<gene>
    <name evidence="2" type="ORF">V9W64_05010</name>
</gene>
<keyword evidence="3" id="KW-1185">Reference proteome</keyword>
<sequence length="275" mass="32117">MKTLSILFVRTIIKQRFLIAFFISCGYLLLSLYFKWDLFLGIGEDIFGKTRELFKASGGDWNVYLTIGLTLLKLLLIALALSFLVAIVIYFLSWPLCCKIIVLYGERASALMEMTSEISNPNREEHNKIFRCMFSFVDVHGKMHKNYFLKSSDIPLPTQSRVVPTHPKDKFVRYPKLGEKFEVLYLKGLEDWPIILNTGDSEFVRHIQEEHRQKFIRQLSERVSKLKILVDADPLNPERQKIYQQAEQDLHNYQQFGTEPMLIEKVGELKFKSNP</sequence>
<evidence type="ECO:0000256" key="1">
    <source>
        <dbReference type="SAM" id="Phobius"/>
    </source>
</evidence>
<dbReference type="RefSeq" id="WP_274585702.1">
    <property type="nucleotide sequence ID" value="NZ_CP146598.1"/>
</dbReference>